<feature type="region of interest" description="Disordered" evidence="1">
    <location>
        <begin position="150"/>
        <end position="170"/>
    </location>
</feature>
<reference evidence="2" key="1">
    <citation type="submission" date="2020-05" db="EMBL/GenBank/DDBJ databases">
        <title>Mycena genomes resolve the evolution of fungal bioluminescence.</title>
        <authorList>
            <person name="Tsai I.J."/>
        </authorList>
    </citation>
    <scope>NUCLEOTIDE SEQUENCE</scope>
    <source>
        <strain evidence="2">CCC161011</strain>
    </source>
</reference>
<keyword evidence="3" id="KW-1185">Reference proteome</keyword>
<evidence type="ECO:0000313" key="3">
    <source>
        <dbReference type="Proteomes" id="UP000620124"/>
    </source>
</evidence>
<sequence length="170" mass="18726">MYIVKAVTAFLLASAGIDDSPVNFDATPMIMADVPTGLVKIFNRAANGSLFTFGEATPQNVFIQHNTNDYPGGSFVWDVQHKDGDFYTFTNQQTKESIVIDNNYLITKKGDPAQFEVTSAGPGEWNIKLSPSSYWRPVFDHPSTCPGVGRVNDEGSTSDHWEIKSVNSKK</sequence>
<comment type="caution">
    <text evidence="2">The sequence shown here is derived from an EMBL/GenBank/DDBJ whole genome shotgun (WGS) entry which is preliminary data.</text>
</comment>
<dbReference type="EMBL" id="JACAZI010000015">
    <property type="protein sequence ID" value="KAF7344037.1"/>
    <property type="molecule type" value="Genomic_DNA"/>
</dbReference>
<organism evidence="2 3">
    <name type="scientific">Mycena venus</name>
    <dbReference type="NCBI Taxonomy" id="2733690"/>
    <lineage>
        <taxon>Eukaryota</taxon>
        <taxon>Fungi</taxon>
        <taxon>Dikarya</taxon>
        <taxon>Basidiomycota</taxon>
        <taxon>Agaricomycotina</taxon>
        <taxon>Agaricomycetes</taxon>
        <taxon>Agaricomycetidae</taxon>
        <taxon>Agaricales</taxon>
        <taxon>Marasmiineae</taxon>
        <taxon>Mycenaceae</taxon>
        <taxon>Mycena</taxon>
    </lineage>
</organism>
<evidence type="ECO:0000313" key="2">
    <source>
        <dbReference type="EMBL" id="KAF7344037.1"/>
    </source>
</evidence>
<proteinExistence type="predicted"/>
<protein>
    <submittedName>
        <fullName evidence="2">Uncharacterized protein</fullName>
    </submittedName>
</protein>
<dbReference type="OrthoDB" id="3028751at2759"/>
<accession>A0A8H7CQ16</accession>
<name>A0A8H7CQ16_9AGAR</name>
<dbReference type="AlphaFoldDB" id="A0A8H7CQ16"/>
<gene>
    <name evidence="2" type="ORF">MVEN_01693200</name>
</gene>
<feature type="compositionally biased region" description="Basic and acidic residues" evidence="1">
    <location>
        <begin position="151"/>
        <end position="163"/>
    </location>
</feature>
<evidence type="ECO:0000256" key="1">
    <source>
        <dbReference type="SAM" id="MobiDB-lite"/>
    </source>
</evidence>
<dbReference type="Proteomes" id="UP000620124">
    <property type="component" value="Unassembled WGS sequence"/>
</dbReference>